<organism evidence="1 2">
    <name type="scientific">Neisseria iguanae</name>
    <dbReference type="NCBI Taxonomy" id="90242"/>
    <lineage>
        <taxon>Bacteria</taxon>
        <taxon>Pseudomonadati</taxon>
        <taxon>Pseudomonadota</taxon>
        <taxon>Betaproteobacteria</taxon>
        <taxon>Neisseriales</taxon>
        <taxon>Neisseriaceae</taxon>
        <taxon>Neisseria</taxon>
    </lineage>
</organism>
<protein>
    <submittedName>
        <fullName evidence="1">Uncharacterized protein</fullName>
    </submittedName>
</protein>
<sequence length="313" mass="35653">MKIRMSHEKFNVLYDGEALRNNEMNVQTLAPALYAFGTLLEEANAAINGSRAKVSVNVKASFKTGCFGIELNTFVSLVDLSKSLFTSENIATAKNLLEWLGLVWGTAGITKYTGKGLIGLIKWLRNRKISKIETVGDETFKVYVGDEYYETEKQVLWLYQNHKIHEAFKDVLSPLEQEGIDEFAVTDLEQTSRFMVIKESEVPFFEPPKEEDEILADDEVKMNLQVVSLSFEGNYKWRFSDGNSIFNADVEDEGFLRLVQSGEVAFAKGDIIKARLHKLQYIKGENMKTEYRILEVLEHRHGAPQMKLPFVDN</sequence>
<evidence type="ECO:0000313" key="2">
    <source>
        <dbReference type="Proteomes" id="UP000241868"/>
    </source>
</evidence>
<dbReference type="EMBL" id="PXYY01000013">
    <property type="protein sequence ID" value="PSJ80881.1"/>
    <property type="molecule type" value="Genomic_DNA"/>
</dbReference>
<dbReference type="AlphaFoldDB" id="A0A2P7U1S9"/>
<proteinExistence type="predicted"/>
<keyword evidence="2" id="KW-1185">Reference proteome</keyword>
<reference evidence="1 2" key="1">
    <citation type="submission" date="2018-03" db="EMBL/GenBank/DDBJ databases">
        <title>Neisseria weixii sp. nov., isolated from the intestinal contents of Tibetan Plateau pika (Ochotona curzoniae) in Yushu, Qinghai Province, China.</title>
        <authorList>
            <person name="Gui Z."/>
        </authorList>
    </citation>
    <scope>NUCLEOTIDE SEQUENCE [LARGE SCALE GENOMIC DNA]</scope>
    <source>
        <strain evidence="1 2">ATCC 51483</strain>
    </source>
</reference>
<dbReference type="Proteomes" id="UP000241868">
    <property type="component" value="Unassembled WGS sequence"/>
</dbReference>
<comment type="caution">
    <text evidence="1">The sequence shown here is derived from an EMBL/GenBank/DDBJ whole genome shotgun (WGS) entry which is preliminary data.</text>
</comment>
<accession>A0A2P7U1S9</accession>
<gene>
    <name evidence="1" type="ORF">C7N83_03645</name>
</gene>
<name>A0A2P7U1S9_9NEIS</name>
<evidence type="ECO:0000313" key="1">
    <source>
        <dbReference type="EMBL" id="PSJ80881.1"/>
    </source>
</evidence>